<dbReference type="AlphaFoldDB" id="A0A410G3A0"/>
<keyword evidence="5" id="KW-1185">Reference proteome</keyword>
<dbReference type="SUPFAM" id="SSF53098">
    <property type="entry name" value="Ribonuclease H-like"/>
    <property type="match status" value="1"/>
</dbReference>
<dbReference type="GO" id="GO:0006313">
    <property type="term" value="P:DNA transposition"/>
    <property type="evidence" value="ECO:0007669"/>
    <property type="project" value="InterPro"/>
</dbReference>
<dbReference type="Pfam" id="PF01609">
    <property type="entry name" value="DDE_Tnp_1"/>
    <property type="match status" value="1"/>
</dbReference>
<organism evidence="4 5">
    <name type="scientific">Aequorivita ciconiae</name>
    <dbReference type="NCBI Taxonomy" id="2494375"/>
    <lineage>
        <taxon>Bacteria</taxon>
        <taxon>Pseudomonadati</taxon>
        <taxon>Bacteroidota</taxon>
        <taxon>Flavobacteriia</taxon>
        <taxon>Flavobacteriales</taxon>
        <taxon>Flavobacteriaceae</taxon>
        <taxon>Aequorivita</taxon>
    </lineage>
</organism>
<sequence>MLEKIKATIFSNELKTEFKVSNEHFTRNRKQCFPILLLFMLNFLRKSLSLEIENFTSLLKAGSNSKFTKSAFVQARKKIRPEVFDELSRVLLNEFYTDNVPAIKLWNGFRLLAVDGTRITLPITDELKAIYGETKNQSSTVLVQARCSVIYDVLNKYVLDGILAPVVRGERDLALTHLEHCKSNDLIIYDRGYPSYDFIQQHVKSEFDYLMRVKTSFSGLVMDFEKSRKKSLVVAIYPGKNAKLTDKEYTKNCPIKVRLVRIELGKGNVEILMTSLLDSNLYPTSQFKELYFKRWGVETFYDELKNKLRVEHFSGYSNQSILQDFKAALFVSNVQTLIVSELEDELKDINRGKKYDYKVNTNISYGLLKNRVVTLFLDEKTDGSDIVEELKSLYKSHLVPSRPNRKSERNPGKYRARIKPKITKNQKDGV</sequence>
<name>A0A410G3A0_9FLAO</name>
<dbReference type="InterPro" id="IPR002559">
    <property type="entry name" value="Transposase_11"/>
</dbReference>
<dbReference type="PANTHER" id="PTHR37529">
    <property type="entry name" value="TRANSPOSASE INSG FOR INSERTION SEQUENCE ELEMENT IS4-RELATED"/>
    <property type="match status" value="1"/>
</dbReference>
<gene>
    <name evidence="3" type="ORF">EI546_01095</name>
    <name evidence="4" type="ORF">EI546_08135</name>
</gene>
<dbReference type="InterPro" id="IPR047952">
    <property type="entry name" value="Transpos_IS4"/>
</dbReference>
<evidence type="ECO:0000313" key="4">
    <source>
        <dbReference type="EMBL" id="QAA81695.1"/>
    </source>
</evidence>
<evidence type="ECO:0000259" key="2">
    <source>
        <dbReference type="Pfam" id="PF01609"/>
    </source>
</evidence>
<dbReference type="NCBIfam" id="NF033592">
    <property type="entry name" value="transpos_IS4_1"/>
    <property type="match status" value="1"/>
</dbReference>
<accession>A0A410G3A0</accession>
<reference evidence="4 5" key="1">
    <citation type="submission" date="2019-01" db="EMBL/GenBank/DDBJ databases">
        <title>Complete genome sequencing of Aequorivita sp. H23M31.</title>
        <authorList>
            <person name="Bae J.-W."/>
        </authorList>
    </citation>
    <scope>NUCLEOTIDE SEQUENCE [LARGE SCALE GENOMIC DNA]</scope>
    <source>
        <strain evidence="4 5">H23M31</strain>
    </source>
</reference>
<dbReference type="RefSeq" id="WP_128248811.1">
    <property type="nucleotide sequence ID" value="NZ_CP034951.1"/>
</dbReference>
<dbReference type="InterPro" id="IPR012337">
    <property type="entry name" value="RNaseH-like_sf"/>
</dbReference>
<dbReference type="GO" id="GO:0003677">
    <property type="term" value="F:DNA binding"/>
    <property type="evidence" value="ECO:0007669"/>
    <property type="project" value="InterPro"/>
</dbReference>
<proteinExistence type="predicted"/>
<dbReference type="GO" id="GO:0004803">
    <property type="term" value="F:transposase activity"/>
    <property type="evidence" value="ECO:0007669"/>
    <property type="project" value="InterPro"/>
</dbReference>
<dbReference type="EMBL" id="CP034951">
    <property type="protein sequence ID" value="QAA81695.1"/>
    <property type="molecule type" value="Genomic_DNA"/>
</dbReference>
<evidence type="ECO:0000313" key="5">
    <source>
        <dbReference type="Proteomes" id="UP000285517"/>
    </source>
</evidence>
<dbReference type="Proteomes" id="UP000285517">
    <property type="component" value="Chromosome"/>
</dbReference>
<evidence type="ECO:0000313" key="3">
    <source>
        <dbReference type="EMBL" id="QAA80410.1"/>
    </source>
</evidence>
<dbReference type="KEGG" id="aev:EI546_08135"/>
<protein>
    <submittedName>
        <fullName evidence="4">IS4 family transposase</fullName>
    </submittedName>
</protein>
<feature type="domain" description="Transposase IS4-like" evidence="2">
    <location>
        <begin position="108"/>
        <end position="333"/>
    </location>
</feature>
<dbReference type="KEGG" id="aev:EI546_01095"/>
<evidence type="ECO:0000256" key="1">
    <source>
        <dbReference type="SAM" id="MobiDB-lite"/>
    </source>
</evidence>
<dbReference type="PANTHER" id="PTHR37529:SF1">
    <property type="entry name" value="TRANSPOSASE INSG FOR INSERTION SEQUENCE ELEMENT IS4-RELATED"/>
    <property type="match status" value="1"/>
</dbReference>
<dbReference type="EMBL" id="CP034951">
    <property type="protein sequence ID" value="QAA80410.1"/>
    <property type="molecule type" value="Genomic_DNA"/>
</dbReference>
<feature type="compositionally biased region" description="Basic residues" evidence="1">
    <location>
        <begin position="412"/>
        <end position="424"/>
    </location>
</feature>
<dbReference type="OrthoDB" id="1308160at2"/>
<feature type="region of interest" description="Disordered" evidence="1">
    <location>
        <begin position="398"/>
        <end position="430"/>
    </location>
</feature>